<sequence>MGNLQAHATNQVMMEELHTALTIISNREQGAEPNVDHVERLCAMGEAGRLSQTASLAATALAQHLLLRDERNLAERL</sequence>
<reference evidence="1" key="1">
    <citation type="submission" date="2018-05" db="EMBL/GenBank/DDBJ databases">
        <authorList>
            <person name="Lanie J.A."/>
            <person name="Ng W.-L."/>
            <person name="Kazmierczak K.M."/>
            <person name="Andrzejewski T.M."/>
            <person name="Davidsen T.M."/>
            <person name="Wayne K.J."/>
            <person name="Tettelin H."/>
            <person name="Glass J.I."/>
            <person name="Rusch D."/>
            <person name="Podicherti R."/>
            <person name="Tsui H.-C.T."/>
            <person name="Winkler M.E."/>
        </authorList>
    </citation>
    <scope>NUCLEOTIDE SEQUENCE</scope>
</reference>
<organism evidence="1">
    <name type="scientific">marine metagenome</name>
    <dbReference type="NCBI Taxonomy" id="408172"/>
    <lineage>
        <taxon>unclassified sequences</taxon>
        <taxon>metagenomes</taxon>
        <taxon>ecological metagenomes</taxon>
    </lineage>
</organism>
<evidence type="ECO:0000313" key="1">
    <source>
        <dbReference type="EMBL" id="SVE37925.1"/>
    </source>
</evidence>
<feature type="non-terminal residue" evidence="1">
    <location>
        <position position="77"/>
    </location>
</feature>
<dbReference type="AlphaFoldDB" id="A0A383D111"/>
<proteinExistence type="predicted"/>
<accession>A0A383D111</accession>
<name>A0A383D111_9ZZZZ</name>
<gene>
    <name evidence="1" type="ORF">METZ01_LOCUS490779</name>
</gene>
<dbReference type="EMBL" id="UINC01213241">
    <property type="protein sequence ID" value="SVE37925.1"/>
    <property type="molecule type" value="Genomic_DNA"/>
</dbReference>
<protein>
    <submittedName>
        <fullName evidence="1">Uncharacterized protein</fullName>
    </submittedName>
</protein>